<reference evidence="1 2" key="1">
    <citation type="journal article" date="2016" name="Nat. Commun.">
        <title>Thousands of microbial genomes shed light on interconnected biogeochemical processes in an aquifer system.</title>
        <authorList>
            <person name="Anantharaman K."/>
            <person name="Brown C.T."/>
            <person name="Hug L.A."/>
            <person name="Sharon I."/>
            <person name="Castelle C.J."/>
            <person name="Probst A.J."/>
            <person name="Thomas B.C."/>
            <person name="Singh A."/>
            <person name="Wilkins M.J."/>
            <person name="Karaoz U."/>
            <person name="Brodie E.L."/>
            <person name="Williams K.H."/>
            <person name="Hubbard S.S."/>
            <person name="Banfield J.F."/>
        </authorList>
    </citation>
    <scope>NUCLEOTIDE SEQUENCE [LARGE SCALE GENOMIC DNA]</scope>
</reference>
<evidence type="ECO:0008006" key="3">
    <source>
        <dbReference type="Google" id="ProtNLM"/>
    </source>
</evidence>
<dbReference type="AlphaFoldDB" id="A0A1F6DEH5"/>
<proteinExistence type="predicted"/>
<organism evidence="1 2">
    <name type="scientific">Candidatus Kaiserbacteria bacterium RIFCSPHIGHO2_01_FULL_56_24</name>
    <dbReference type="NCBI Taxonomy" id="1798487"/>
    <lineage>
        <taxon>Bacteria</taxon>
        <taxon>Candidatus Kaiseribacteriota</taxon>
    </lineage>
</organism>
<protein>
    <recommendedName>
        <fullName evidence="3">DUF306 domain-containing protein</fullName>
    </recommendedName>
</protein>
<evidence type="ECO:0000313" key="2">
    <source>
        <dbReference type="Proteomes" id="UP000176377"/>
    </source>
</evidence>
<name>A0A1F6DEH5_9BACT</name>
<evidence type="ECO:0000313" key="1">
    <source>
        <dbReference type="EMBL" id="OGG59825.1"/>
    </source>
</evidence>
<accession>A0A1F6DEH5</accession>
<dbReference type="Proteomes" id="UP000176377">
    <property type="component" value="Unassembled WGS sequence"/>
</dbReference>
<gene>
    <name evidence="1" type="ORF">A2765_04530</name>
</gene>
<dbReference type="EMBL" id="MFLA01000016">
    <property type="protein sequence ID" value="OGG59825.1"/>
    <property type="molecule type" value="Genomic_DNA"/>
</dbReference>
<comment type="caution">
    <text evidence="1">The sequence shown here is derived from an EMBL/GenBank/DDBJ whole genome shotgun (WGS) entry which is preliminary data.</text>
</comment>
<sequence length="152" mass="16476">MQYLFAILVGLIVAAGLGYFIGYDHGFQSTPPSDANATAQSAVSDAAQMMSNIVGMWQSIDDPKFTREIRNDGTAIDSYAGASTTSTGHWMVFTKEVPDSAFTGSMEEGAAYLSLSMNESEKLYFKIITADADSLDLIYLDRGNALSFNRVK</sequence>